<organism evidence="2 3">
    <name type="scientific">Colocasia esculenta</name>
    <name type="common">Wild taro</name>
    <name type="synonym">Arum esculentum</name>
    <dbReference type="NCBI Taxonomy" id="4460"/>
    <lineage>
        <taxon>Eukaryota</taxon>
        <taxon>Viridiplantae</taxon>
        <taxon>Streptophyta</taxon>
        <taxon>Embryophyta</taxon>
        <taxon>Tracheophyta</taxon>
        <taxon>Spermatophyta</taxon>
        <taxon>Magnoliopsida</taxon>
        <taxon>Liliopsida</taxon>
        <taxon>Araceae</taxon>
        <taxon>Aroideae</taxon>
        <taxon>Colocasieae</taxon>
        <taxon>Colocasia</taxon>
    </lineage>
</organism>
<feature type="compositionally biased region" description="Low complexity" evidence="1">
    <location>
        <begin position="145"/>
        <end position="155"/>
    </location>
</feature>
<feature type="non-terminal residue" evidence="2">
    <location>
        <position position="155"/>
    </location>
</feature>
<evidence type="ECO:0000256" key="1">
    <source>
        <dbReference type="SAM" id="MobiDB-lite"/>
    </source>
</evidence>
<feature type="region of interest" description="Disordered" evidence="1">
    <location>
        <begin position="132"/>
        <end position="155"/>
    </location>
</feature>
<gene>
    <name evidence="2" type="ORF">Taro_013560</name>
</gene>
<keyword evidence="3" id="KW-1185">Reference proteome</keyword>
<dbReference type="EMBL" id="NMUH01000546">
    <property type="protein sequence ID" value="MQL81111.1"/>
    <property type="molecule type" value="Genomic_DNA"/>
</dbReference>
<evidence type="ECO:0000313" key="3">
    <source>
        <dbReference type="Proteomes" id="UP000652761"/>
    </source>
</evidence>
<dbReference type="Proteomes" id="UP000652761">
    <property type="component" value="Unassembled WGS sequence"/>
</dbReference>
<dbReference type="AlphaFoldDB" id="A0A843UCE2"/>
<evidence type="ECO:0000313" key="2">
    <source>
        <dbReference type="EMBL" id="MQL81111.1"/>
    </source>
</evidence>
<sequence length="155" mass="16388">TPPPQPRKTQHRGTSYPLSLRFSSSTGPPPIHGASFSAVDFSGGLVHKELLLRFGGGEQVPDFFVGVGSIVVGVGSRVMQEGLYLEEKIINNRALPARHRQHHHHSVQRVLGLERNLHSSFLLDHAEAHHGGGGGGAGVAGGGSNEAEASSLKQL</sequence>
<name>A0A843UCE2_COLES</name>
<comment type="caution">
    <text evidence="2">The sequence shown here is derived from an EMBL/GenBank/DDBJ whole genome shotgun (WGS) entry which is preliminary data.</text>
</comment>
<protein>
    <submittedName>
        <fullName evidence="2">Uncharacterized protein</fullName>
    </submittedName>
</protein>
<feature type="compositionally biased region" description="Gly residues" evidence="1">
    <location>
        <begin position="132"/>
        <end position="144"/>
    </location>
</feature>
<accession>A0A843UCE2</accession>
<proteinExistence type="predicted"/>
<reference evidence="2" key="1">
    <citation type="submission" date="2017-07" db="EMBL/GenBank/DDBJ databases">
        <title>Taro Niue Genome Assembly and Annotation.</title>
        <authorList>
            <person name="Atibalentja N."/>
            <person name="Keating K."/>
            <person name="Fields C.J."/>
        </authorList>
    </citation>
    <scope>NUCLEOTIDE SEQUENCE</scope>
    <source>
        <strain evidence="2">Niue_2</strain>
        <tissue evidence="2">Leaf</tissue>
    </source>
</reference>
<feature type="non-terminal residue" evidence="2">
    <location>
        <position position="1"/>
    </location>
</feature>